<dbReference type="Gene3D" id="1.10.10.10">
    <property type="entry name" value="Winged helix-like DNA-binding domain superfamily/Winged helix DNA-binding domain"/>
    <property type="match status" value="1"/>
</dbReference>
<dbReference type="RefSeq" id="WP_092590569.1">
    <property type="nucleotide sequence ID" value="NZ_FMWL01000007.1"/>
</dbReference>
<evidence type="ECO:0000256" key="3">
    <source>
        <dbReference type="ARBA" id="ARBA00023125"/>
    </source>
</evidence>
<dbReference type="SUPFAM" id="SSF46785">
    <property type="entry name" value="Winged helix' DNA-binding domain"/>
    <property type="match status" value="1"/>
</dbReference>
<sequence length="298" mass="34027">MHIEMLQHFQQVVDAKSISKVANETHISQSALSQMIQKMEDSLGYKLLERSNRGVEPTEMGKIVLKYSSTIIKSYEKMQREMRDLELRTHTIRINADKSLVNYSLPCALYKIKRRFPNNKYELHSSSTEDIVKEVRNDLCDMGVTNERPVAEDLEIRKIGREKVVLVASKSFAIPDAIEIEQLLQFDLIALANSRYITGPLKSELKKGGFSENDLNILFEVDAVSAVKSSIHNHYGIAFLPYSAVKKELYTGDYKMVTIQNVELYHDIYIINKPQAFMSSASCETVDCFMEMGEDSFC</sequence>
<dbReference type="PROSITE" id="PS50931">
    <property type="entry name" value="HTH_LYSR"/>
    <property type="match status" value="1"/>
</dbReference>
<organism evidence="6 7">
    <name type="scientific">Acidaminobacter hydrogenoformans DSM 2784</name>
    <dbReference type="NCBI Taxonomy" id="1120920"/>
    <lineage>
        <taxon>Bacteria</taxon>
        <taxon>Bacillati</taxon>
        <taxon>Bacillota</taxon>
        <taxon>Clostridia</taxon>
        <taxon>Peptostreptococcales</taxon>
        <taxon>Acidaminobacteraceae</taxon>
        <taxon>Acidaminobacter</taxon>
    </lineage>
</organism>
<protein>
    <submittedName>
        <fullName evidence="6">DNA-binding transcriptional regulator, LysR family</fullName>
    </submittedName>
</protein>
<dbReference type="Gene3D" id="3.40.190.290">
    <property type="match status" value="1"/>
</dbReference>
<gene>
    <name evidence="6" type="ORF">SAMN03080599_01741</name>
</gene>
<evidence type="ECO:0000256" key="2">
    <source>
        <dbReference type="ARBA" id="ARBA00023015"/>
    </source>
</evidence>
<dbReference type="InterPro" id="IPR036390">
    <property type="entry name" value="WH_DNA-bd_sf"/>
</dbReference>
<dbReference type="PRINTS" id="PR00039">
    <property type="entry name" value="HTHLYSR"/>
</dbReference>
<dbReference type="InterPro" id="IPR000847">
    <property type="entry name" value="LysR_HTH_N"/>
</dbReference>
<keyword evidence="3 6" id="KW-0238">DNA-binding</keyword>
<evidence type="ECO:0000256" key="4">
    <source>
        <dbReference type="ARBA" id="ARBA00023163"/>
    </source>
</evidence>
<dbReference type="GO" id="GO:0003700">
    <property type="term" value="F:DNA-binding transcription factor activity"/>
    <property type="evidence" value="ECO:0007669"/>
    <property type="project" value="InterPro"/>
</dbReference>
<dbReference type="PANTHER" id="PTHR30126:SF64">
    <property type="entry name" value="HTH-TYPE TRANSCRIPTIONAL REGULATOR CITR"/>
    <property type="match status" value="1"/>
</dbReference>
<dbReference type="Pfam" id="PF00126">
    <property type="entry name" value="HTH_1"/>
    <property type="match status" value="1"/>
</dbReference>
<dbReference type="InterPro" id="IPR005119">
    <property type="entry name" value="LysR_subst-bd"/>
</dbReference>
<evidence type="ECO:0000256" key="1">
    <source>
        <dbReference type="ARBA" id="ARBA00009437"/>
    </source>
</evidence>
<proteinExistence type="inferred from homology"/>
<dbReference type="GO" id="GO:0000976">
    <property type="term" value="F:transcription cis-regulatory region binding"/>
    <property type="evidence" value="ECO:0007669"/>
    <property type="project" value="TreeGrafter"/>
</dbReference>
<keyword evidence="7" id="KW-1185">Reference proteome</keyword>
<evidence type="ECO:0000259" key="5">
    <source>
        <dbReference type="PROSITE" id="PS50931"/>
    </source>
</evidence>
<keyword evidence="4" id="KW-0804">Transcription</keyword>
<name>A0A1G5RZH2_9FIRM</name>
<keyword evidence="2" id="KW-0805">Transcription regulation</keyword>
<dbReference type="Pfam" id="PF03466">
    <property type="entry name" value="LysR_substrate"/>
    <property type="match status" value="1"/>
</dbReference>
<dbReference type="AlphaFoldDB" id="A0A1G5RZH2"/>
<evidence type="ECO:0000313" key="6">
    <source>
        <dbReference type="EMBL" id="SCZ79413.1"/>
    </source>
</evidence>
<dbReference type="STRING" id="1120920.SAMN03080599_01741"/>
<reference evidence="6 7" key="1">
    <citation type="submission" date="2016-10" db="EMBL/GenBank/DDBJ databases">
        <authorList>
            <person name="de Groot N.N."/>
        </authorList>
    </citation>
    <scope>NUCLEOTIDE SEQUENCE [LARGE SCALE GENOMIC DNA]</scope>
    <source>
        <strain evidence="6 7">DSM 2784</strain>
    </source>
</reference>
<comment type="similarity">
    <text evidence="1">Belongs to the LysR transcriptional regulatory family.</text>
</comment>
<accession>A0A1G5RZH2</accession>
<dbReference type="SUPFAM" id="SSF53850">
    <property type="entry name" value="Periplasmic binding protein-like II"/>
    <property type="match status" value="1"/>
</dbReference>
<dbReference type="PANTHER" id="PTHR30126">
    <property type="entry name" value="HTH-TYPE TRANSCRIPTIONAL REGULATOR"/>
    <property type="match status" value="1"/>
</dbReference>
<dbReference type="EMBL" id="FMWL01000007">
    <property type="protein sequence ID" value="SCZ79413.1"/>
    <property type="molecule type" value="Genomic_DNA"/>
</dbReference>
<evidence type="ECO:0000313" key="7">
    <source>
        <dbReference type="Proteomes" id="UP000199208"/>
    </source>
</evidence>
<dbReference type="InterPro" id="IPR036388">
    <property type="entry name" value="WH-like_DNA-bd_sf"/>
</dbReference>
<dbReference type="FunFam" id="1.10.10.10:FF:000001">
    <property type="entry name" value="LysR family transcriptional regulator"/>
    <property type="match status" value="1"/>
</dbReference>
<dbReference type="OrthoDB" id="119203at2"/>
<dbReference type="Proteomes" id="UP000199208">
    <property type="component" value="Unassembled WGS sequence"/>
</dbReference>
<feature type="domain" description="HTH lysR-type" evidence="5">
    <location>
        <begin position="1"/>
        <end position="58"/>
    </location>
</feature>